<sequence>MEPTTDQPYITSIQPDRFCVPTDGEASEDVFTLLPHIYTKLIPKNHRSMTGRTLMVENRKAYKLNGNDDNAGTSVYFH</sequence>
<proteinExistence type="predicted"/>
<accession>A0ACB8XF79</accession>
<reference evidence="1 2" key="2">
    <citation type="journal article" date="2022" name="Mol. Ecol. Resour.">
        <title>The genomes of chicory, endive, great burdock and yacon provide insights into Asteraceae paleo-polyploidization history and plant inulin production.</title>
        <authorList>
            <person name="Fan W."/>
            <person name="Wang S."/>
            <person name="Wang H."/>
            <person name="Wang A."/>
            <person name="Jiang F."/>
            <person name="Liu H."/>
            <person name="Zhao H."/>
            <person name="Xu D."/>
            <person name="Zhang Y."/>
        </authorList>
    </citation>
    <scope>NUCLEOTIDE SEQUENCE [LARGE SCALE GENOMIC DNA]</scope>
    <source>
        <strain evidence="2">cv. Niubang</strain>
    </source>
</reference>
<organism evidence="1 2">
    <name type="scientific">Arctium lappa</name>
    <name type="common">Greater burdock</name>
    <name type="synonym">Lappa major</name>
    <dbReference type="NCBI Taxonomy" id="4217"/>
    <lineage>
        <taxon>Eukaryota</taxon>
        <taxon>Viridiplantae</taxon>
        <taxon>Streptophyta</taxon>
        <taxon>Embryophyta</taxon>
        <taxon>Tracheophyta</taxon>
        <taxon>Spermatophyta</taxon>
        <taxon>Magnoliopsida</taxon>
        <taxon>eudicotyledons</taxon>
        <taxon>Gunneridae</taxon>
        <taxon>Pentapetalae</taxon>
        <taxon>asterids</taxon>
        <taxon>campanulids</taxon>
        <taxon>Asterales</taxon>
        <taxon>Asteraceae</taxon>
        <taxon>Carduoideae</taxon>
        <taxon>Cardueae</taxon>
        <taxon>Arctiinae</taxon>
        <taxon>Arctium</taxon>
    </lineage>
</organism>
<evidence type="ECO:0000313" key="2">
    <source>
        <dbReference type="Proteomes" id="UP001055879"/>
    </source>
</evidence>
<name>A0ACB8XF79_ARCLA</name>
<dbReference type="EMBL" id="CM042064">
    <property type="protein sequence ID" value="KAI3665789.1"/>
    <property type="molecule type" value="Genomic_DNA"/>
</dbReference>
<comment type="caution">
    <text evidence="1">The sequence shown here is derived from an EMBL/GenBank/DDBJ whole genome shotgun (WGS) entry which is preliminary data.</text>
</comment>
<evidence type="ECO:0000313" key="1">
    <source>
        <dbReference type="EMBL" id="KAI3665789.1"/>
    </source>
</evidence>
<protein>
    <submittedName>
        <fullName evidence="1">Uncharacterized protein</fullName>
    </submittedName>
</protein>
<dbReference type="Proteomes" id="UP001055879">
    <property type="component" value="Linkage Group LG18"/>
</dbReference>
<reference evidence="2" key="1">
    <citation type="journal article" date="2022" name="Mol. Ecol. Resour.">
        <title>The genomes of chicory, endive, great burdock and yacon provide insights into Asteraceae palaeo-polyploidization history and plant inulin production.</title>
        <authorList>
            <person name="Fan W."/>
            <person name="Wang S."/>
            <person name="Wang H."/>
            <person name="Wang A."/>
            <person name="Jiang F."/>
            <person name="Liu H."/>
            <person name="Zhao H."/>
            <person name="Xu D."/>
            <person name="Zhang Y."/>
        </authorList>
    </citation>
    <scope>NUCLEOTIDE SEQUENCE [LARGE SCALE GENOMIC DNA]</scope>
    <source>
        <strain evidence="2">cv. Niubang</strain>
    </source>
</reference>
<keyword evidence="2" id="KW-1185">Reference proteome</keyword>
<gene>
    <name evidence="1" type="ORF">L6452_44423</name>
</gene>